<dbReference type="HOGENOM" id="CLU_129458_2_2_1"/>
<gene>
    <name evidence="4" type="ORF">CANTEDRAFT_114480</name>
</gene>
<dbReference type="PANTHER" id="PTHR15398">
    <property type="entry name" value="BROMODOMAIN-CONTAINING PROTEIN 8"/>
    <property type="match status" value="1"/>
</dbReference>
<dbReference type="SMART" id="SM00297">
    <property type="entry name" value="BROMO"/>
    <property type="match status" value="1"/>
</dbReference>
<dbReference type="AlphaFoldDB" id="G3B584"/>
<evidence type="ECO:0000256" key="1">
    <source>
        <dbReference type="ARBA" id="ARBA00023117"/>
    </source>
</evidence>
<dbReference type="GO" id="GO:0006325">
    <property type="term" value="P:chromatin organization"/>
    <property type="evidence" value="ECO:0007669"/>
    <property type="project" value="UniProtKB-ARBA"/>
</dbReference>
<dbReference type="EMBL" id="GL996524">
    <property type="protein sequence ID" value="EGV63161.1"/>
    <property type="molecule type" value="Genomic_DNA"/>
</dbReference>
<dbReference type="GO" id="GO:0035267">
    <property type="term" value="C:NuA4 histone acetyltransferase complex"/>
    <property type="evidence" value="ECO:0007669"/>
    <property type="project" value="TreeGrafter"/>
</dbReference>
<evidence type="ECO:0000313" key="4">
    <source>
        <dbReference type="EMBL" id="EGV63161.1"/>
    </source>
</evidence>
<reference evidence="4 5" key="1">
    <citation type="journal article" date="2011" name="Proc. Natl. Acad. Sci. U.S.A.">
        <title>Comparative genomics of xylose-fermenting fungi for enhanced biofuel production.</title>
        <authorList>
            <person name="Wohlbach D.J."/>
            <person name="Kuo A."/>
            <person name="Sato T.K."/>
            <person name="Potts K.M."/>
            <person name="Salamov A.A."/>
            <person name="LaButti K.M."/>
            <person name="Sun H."/>
            <person name="Clum A."/>
            <person name="Pangilinan J.L."/>
            <person name="Lindquist E.A."/>
            <person name="Lucas S."/>
            <person name="Lapidus A."/>
            <person name="Jin M."/>
            <person name="Gunawan C."/>
            <person name="Balan V."/>
            <person name="Dale B.E."/>
            <person name="Jeffries T.W."/>
            <person name="Zinkel R."/>
            <person name="Barry K.W."/>
            <person name="Grigoriev I.V."/>
            <person name="Gasch A.P."/>
        </authorList>
    </citation>
    <scope>NUCLEOTIDE SEQUENCE [LARGE SCALE GENOMIC DNA]</scope>
    <source>
        <strain evidence="5">ATCC 10573 / BCRC 21748 / CBS 615 / JCM 9827 / NBRC 10315 / NRRL Y-1498 / VKM Y-70</strain>
    </source>
</reference>
<dbReference type="SUPFAM" id="SSF47370">
    <property type="entry name" value="Bromodomain"/>
    <property type="match status" value="1"/>
</dbReference>
<dbReference type="PROSITE" id="PS50014">
    <property type="entry name" value="BROMODOMAIN_2"/>
    <property type="match status" value="1"/>
</dbReference>
<accession>G3B584</accession>
<dbReference type="InterPro" id="IPR001487">
    <property type="entry name" value="Bromodomain"/>
</dbReference>
<dbReference type="PANTHER" id="PTHR15398:SF4">
    <property type="entry name" value="BROMODOMAIN-CONTAINING PROTEIN 8 ISOFORM X1"/>
    <property type="match status" value="1"/>
</dbReference>
<dbReference type="eggNOG" id="KOG1472">
    <property type="taxonomic scope" value="Eukaryota"/>
</dbReference>
<keyword evidence="1 2" id="KW-0103">Bromodomain</keyword>
<keyword evidence="5" id="KW-1185">Reference proteome</keyword>
<protein>
    <submittedName>
        <fullName evidence="4">Bromodomain-containing protein</fullName>
    </submittedName>
</protein>
<feature type="domain" description="Bromo" evidence="3">
    <location>
        <begin position="23"/>
        <end position="96"/>
    </location>
</feature>
<dbReference type="OrthoDB" id="21449at2759"/>
<evidence type="ECO:0000256" key="2">
    <source>
        <dbReference type="PROSITE-ProRule" id="PRU00035"/>
    </source>
</evidence>
<dbReference type="STRING" id="590646.G3B584"/>
<dbReference type="InterPro" id="IPR036427">
    <property type="entry name" value="Bromodomain-like_sf"/>
</dbReference>
<evidence type="ECO:0000259" key="3">
    <source>
        <dbReference type="PROSITE" id="PS50014"/>
    </source>
</evidence>
<sequence length="118" mass="13674">MSPAVGSNKRFQTIAINLINNIQSHRFSSLFLQPVSKREVPDYYEIIHEPKDLKSIMKAVKGKSDESYNSLQQLERDVMLMFANCIMFNHSDKDLVNLARTMRDDAVNTFKLFKEAEM</sequence>
<dbReference type="CDD" id="cd04369">
    <property type="entry name" value="Bromodomain"/>
    <property type="match status" value="1"/>
</dbReference>
<proteinExistence type="predicted"/>
<dbReference type="Proteomes" id="UP000000707">
    <property type="component" value="Unassembled WGS sequence"/>
</dbReference>
<organism evidence="5">
    <name type="scientific">Candida tenuis (strain ATCC 10573 / BCRC 21748 / CBS 615 / JCM 9827 / NBRC 10315 / NRRL Y-1498 / VKM Y-70)</name>
    <name type="common">Yeast</name>
    <name type="synonym">Yamadazyma tenuis</name>
    <dbReference type="NCBI Taxonomy" id="590646"/>
    <lineage>
        <taxon>Eukaryota</taxon>
        <taxon>Fungi</taxon>
        <taxon>Dikarya</taxon>
        <taxon>Ascomycota</taxon>
        <taxon>Saccharomycotina</taxon>
        <taxon>Pichiomycetes</taxon>
        <taxon>Debaryomycetaceae</taxon>
        <taxon>Yamadazyma</taxon>
    </lineage>
</organism>
<dbReference type="PRINTS" id="PR00503">
    <property type="entry name" value="BROMODOMAIN"/>
</dbReference>
<dbReference type="Gene3D" id="1.20.920.10">
    <property type="entry name" value="Bromodomain-like"/>
    <property type="match status" value="1"/>
</dbReference>
<evidence type="ECO:0000313" key="5">
    <source>
        <dbReference type="Proteomes" id="UP000000707"/>
    </source>
</evidence>
<dbReference type="Pfam" id="PF00439">
    <property type="entry name" value="Bromodomain"/>
    <property type="match status" value="1"/>
</dbReference>
<name>G3B584_CANTC</name>